<feature type="region of interest" description="Disordered" evidence="2">
    <location>
        <begin position="1"/>
        <end position="31"/>
    </location>
</feature>
<comment type="similarity">
    <text evidence="1">Belongs to the HEBP family.</text>
</comment>
<dbReference type="Pfam" id="PF04832">
    <property type="entry name" value="SOUL"/>
    <property type="match status" value="1"/>
</dbReference>
<dbReference type="Gene3D" id="3.20.80.10">
    <property type="entry name" value="Regulatory factor, effector binding domain"/>
    <property type="match status" value="1"/>
</dbReference>
<dbReference type="AlphaFoldDB" id="A0AAW0Q0A9"/>
<dbReference type="PANTHER" id="PTHR11220:SF24">
    <property type="entry name" value="HEME-BINDING PROTEIN 1"/>
    <property type="match status" value="1"/>
</dbReference>
<name>A0AAW0Q0A9_9GOBI</name>
<dbReference type="PANTHER" id="PTHR11220">
    <property type="entry name" value="HEME-BINDING PROTEIN-RELATED"/>
    <property type="match status" value="1"/>
</dbReference>
<evidence type="ECO:0000256" key="1">
    <source>
        <dbReference type="ARBA" id="ARBA00009817"/>
    </source>
</evidence>
<evidence type="ECO:0000313" key="3">
    <source>
        <dbReference type="EMBL" id="KAK7930318.1"/>
    </source>
</evidence>
<gene>
    <name evidence="3" type="ORF">WMY93_006713</name>
</gene>
<reference evidence="4" key="1">
    <citation type="submission" date="2024-04" db="EMBL/GenBank/DDBJ databases">
        <title>Salinicola lusitanus LLJ914,a marine bacterium isolated from the Okinawa Trough.</title>
        <authorList>
            <person name="Li J."/>
        </authorList>
    </citation>
    <scope>NUCLEOTIDE SEQUENCE [LARGE SCALE GENOMIC DNA]</scope>
</reference>
<dbReference type="InterPro" id="IPR006917">
    <property type="entry name" value="SOUL_heme-bd"/>
</dbReference>
<evidence type="ECO:0000256" key="2">
    <source>
        <dbReference type="SAM" id="MobiDB-lite"/>
    </source>
</evidence>
<feature type="compositionally biased region" description="Acidic residues" evidence="2">
    <location>
        <begin position="7"/>
        <end position="31"/>
    </location>
</feature>
<dbReference type="EMBL" id="JBBPFD010000004">
    <property type="protein sequence ID" value="KAK7930318.1"/>
    <property type="molecule type" value="Genomic_DNA"/>
</dbReference>
<accession>A0AAW0Q0A9</accession>
<proteinExistence type="inferred from homology"/>
<keyword evidence="4" id="KW-1185">Reference proteome</keyword>
<dbReference type="SUPFAM" id="SSF55136">
    <property type="entry name" value="Probable bacterial effector-binding domain"/>
    <property type="match status" value="1"/>
</dbReference>
<dbReference type="InterPro" id="IPR011256">
    <property type="entry name" value="Reg_factor_effector_dom_sf"/>
</dbReference>
<organism evidence="3 4">
    <name type="scientific">Mugilogobius chulae</name>
    <name type="common">yellowstripe goby</name>
    <dbReference type="NCBI Taxonomy" id="88201"/>
    <lineage>
        <taxon>Eukaryota</taxon>
        <taxon>Metazoa</taxon>
        <taxon>Chordata</taxon>
        <taxon>Craniata</taxon>
        <taxon>Vertebrata</taxon>
        <taxon>Euteleostomi</taxon>
        <taxon>Actinopterygii</taxon>
        <taxon>Neopterygii</taxon>
        <taxon>Teleostei</taxon>
        <taxon>Neoteleostei</taxon>
        <taxon>Acanthomorphata</taxon>
        <taxon>Gobiaria</taxon>
        <taxon>Gobiiformes</taxon>
        <taxon>Gobioidei</taxon>
        <taxon>Gobiidae</taxon>
        <taxon>Gobionellinae</taxon>
        <taxon>Mugilogobius</taxon>
    </lineage>
</organism>
<dbReference type="Proteomes" id="UP001460270">
    <property type="component" value="Unassembled WGS sequence"/>
</dbReference>
<comment type="caution">
    <text evidence="3">The sequence shown here is derived from an EMBL/GenBank/DDBJ whole genome shotgun (WGS) entry which is preliminary data.</text>
</comment>
<sequence>MALISLDDLDGLDDDITDDTSSDDVTEEQPMGEDRLLSHWQRVGSTHQVSVPQEMTGPIHEMTRNSQQRETLPYAHISSHHKMGELQYEERVYPAGRWAVVTRADELYEQSISIAFMKLMRFICKENSLGQYLGMTVPVVSLVHVAEDGSQFQKKVLTGFFLPTRHQNCPPEPVDPEIQIQDWDQLTVIARPFLGTTNEATVTRQISSLWEVLSESEDVLRDRYMVAVFENPGVPQRRNEIWFIRERRQ</sequence>
<dbReference type="GO" id="GO:0020037">
    <property type="term" value="F:heme binding"/>
    <property type="evidence" value="ECO:0007669"/>
    <property type="project" value="TreeGrafter"/>
</dbReference>
<evidence type="ECO:0008006" key="5">
    <source>
        <dbReference type="Google" id="ProtNLM"/>
    </source>
</evidence>
<protein>
    <recommendedName>
        <fullName evidence="5">Heme-binding protein 1-like</fullName>
    </recommendedName>
</protein>
<evidence type="ECO:0000313" key="4">
    <source>
        <dbReference type="Proteomes" id="UP001460270"/>
    </source>
</evidence>